<evidence type="ECO:0000313" key="2">
    <source>
        <dbReference type="Proteomes" id="UP000229112"/>
    </source>
</evidence>
<dbReference type="AlphaFoldDB" id="A0A2M6WJI2"/>
<name>A0A2M6WJI2_9BACT</name>
<evidence type="ECO:0000313" key="1">
    <source>
        <dbReference type="EMBL" id="PIT92937.1"/>
    </source>
</evidence>
<protein>
    <submittedName>
        <fullName evidence="1">Uncharacterized protein</fullName>
    </submittedName>
</protein>
<proteinExistence type="predicted"/>
<dbReference type="EMBL" id="PFAY01000026">
    <property type="protein sequence ID" value="PIT92937.1"/>
    <property type="molecule type" value="Genomic_DNA"/>
</dbReference>
<comment type="caution">
    <text evidence="1">The sequence shown here is derived from an EMBL/GenBank/DDBJ whole genome shotgun (WGS) entry which is preliminary data.</text>
</comment>
<reference evidence="2" key="1">
    <citation type="submission" date="2017-09" db="EMBL/GenBank/DDBJ databases">
        <title>Depth-based differentiation of microbial function through sediment-hosted aquifers and enrichment of novel symbionts in the deep terrestrial subsurface.</title>
        <authorList>
            <person name="Probst A.J."/>
            <person name="Ladd B."/>
            <person name="Jarett J.K."/>
            <person name="Geller-Mcgrath D.E."/>
            <person name="Sieber C.M.K."/>
            <person name="Emerson J.B."/>
            <person name="Anantharaman K."/>
            <person name="Thomas B.C."/>
            <person name="Malmstrom R."/>
            <person name="Stieglmeier M."/>
            <person name="Klingl A."/>
            <person name="Woyke T."/>
            <person name="Ryan C.M."/>
            <person name="Banfield J.F."/>
        </authorList>
    </citation>
    <scope>NUCLEOTIDE SEQUENCE [LARGE SCALE GENOMIC DNA]</scope>
</reference>
<feature type="non-terminal residue" evidence="1">
    <location>
        <position position="99"/>
    </location>
</feature>
<organism evidence="1 2">
    <name type="scientific">Candidatus Harrisonbacteria bacterium CG10_big_fil_rev_8_21_14_0_10_38_8</name>
    <dbReference type="NCBI Taxonomy" id="1974582"/>
    <lineage>
        <taxon>Bacteria</taxon>
        <taxon>Candidatus Harrisoniibacteriota</taxon>
    </lineage>
</organism>
<dbReference type="Proteomes" id="UP000229112">
    <property type="component" value="Unassembled WGS sequence"/>
</dbReference>
<sequence length="99" mass="11384">MPELFLRHTLPVLPKELEVVLTPPDYEDNYNCFIYILGLHEDKEVLKDCKGFIYDSFIKNLISLGVIKKKDIPAIGDYLFYENSSGDLTHGAVFEKEDT</sequence>
<gene>
    <name evidence="1" type="ORF">COU06_02665</name>
</gene>
<accession>A0A2M6WJI2</accession>